<dbReference type="PANTHER" id="PTHR46343">
    <property type="entry name" value="HYR DOMAIN-CONTAINING PROTEIN"/>
    <property type="match status" value="1"/>
</dbReference>
<evidence type="ECO:0000259" key="4">
    <source>
        <dbReference type="PROSITE" id="PS50060"/>
    </source>
</evidence>
<keyword evidence="1" id="KW-0677">Repeat</keyword>
<gene>
    <name evidence="6" type="ORF">Pcinc_014528</name>
</gene>
<dbReference type="PANTHER" id="PTHR46343:SF2">
    <property type="entry name" value="SUSHI_VON WILLEBRAND FACTOR TYPE A_EGF_PENTRAXIN DOMAIN-CONTAINING 1"/>
    <property type="match status" value="1"/>
</dbReference>
<evidence type="ECO:0000259" key="5">
    <source>
        <dbReference type="PROSITE" id="PS50825"/>
    </source>
</evidence>
<dbReference type="InterPro" id="IPR003410">
    <property type="entry name" value="HYR_dom"/>
</dbReference>
<sequence length="747" mass="82724">MKSGQSKSLWLMVVVVVATLSATTEAKRLHEPFHLPITSLPLLHYPPSTSPLPTFHFPFTHLPFPFRPPTTTTPFHLSTNSTPFHLPTSSLPLLHYPPSISLPPIDHFYTLPPIDQFYTLPPTDLFPPTSPLPTFHFPSTHLPPLHPSTYRPLLHPSIYRPLPSHFFITPLPLPLPPTTTTPFHLHATPLNLLHQIVSIMLFLQVNNFLHYIPTGKCDFEAEGERCGLEGSNQFVITFDRPAFNFEAMNSGYSGSGYLLLEKYNEETRIGTPMMVHGEGLTEVRFAYYLNGQGNGVSYLSLMLEVEGESEVMVWVASTDDRSWHYVNLNLDVPTGASFKVTWVAFAHRDSWLSQNSWLGLDYIEVVDNGGAENCFRPPPVQYASPWSCSSAAAAPNNPLARPMPREELSDGTVCTSVCMTGFVAQGIPTLTCNDGIWVEEGQVIFLCLDTEGPQFDSCPTDQEVQTPYGWASVWYTVTQPGINDNSGTWNLELFFDEALQDTNTFTIDLSPGTYSVRYVATDLFNNKNICAYTVVVQSADITPPVVASCPTSQTVESDSPVVVAWSDPIFTDDTGYVDRVESSHETGSLMGWGRHEVLYTAYDNSSNSATCFFTVTVFGLPCSPLDIPQKGSLVCHDNYGGRFCVTMCGNGMDFNVPSNDLNVPKDYLCSTSGSWFPYDFTYDCLASQTEGGPSLPSVYYYQGLCNETEAQSSMRQQALTIFNTVESDITLGQVLQAEDFYVSCGAL</sequence>
<evidence type="ECO:0000313" key="7">
    <source>
        <dbReference type="Proteomes" id="UP001286313"/>
    </source>
</evidence>
<name>A0AAE1G051_PETCI</name>
<dbReference type="GO" id="GO:0016020">
    <property type="term" value="C:membrane"/>
    <property type="evidence" value="ECO:0007669"/>
    <property type="project" value="InterPro"/>
</dbReference>
<keyword evidence="7" id="KW-1185">Reference proteome</keyword>
<dbReference type="InterPro" id="IPR000436">
    <property type="entry name" value="Sushi_SCR_CCP_dom"/>
</dbReference>
<evidence type="ECO:0000256" key="2">
    <source>
        <dbReference type="ARBA" id="ARBA00023157"/>
    </source>
</evidence>
<keyword evidence="3" id="KW-0732">Signal</keyword>
<dbReference type="Proteomes" id="UP001286313">
    <property type="component" value="Unassembled WGS sequence"/>
</dbReference>
<feature type="domain" description="HYR" evidence="5">
    <location>
        <begin position="448"/>
        <end position="538"/>
    </location>
</feature>
<feature type="signal peptide" evidence="3">
    <location>
        <begin position="1"/>
        <end position="26"/>
    </location>
</feature>
<dbReference type="InterPro" id="IPR013320">
    <property type="entry name" value="ConA-like_dom_sf"/>
</dbReference>
<keyword evidence="2" id="KW-1015">Disulfide bond</keyword>
<comment type="caution">
    <text evidence="6">The sequence shown here is derived from an EMBL/GenBank/DDBJ whole genome shotgun (WGS) entry which is preliminary data.</text>
</comment>
<dbReference type="EMBL" id="JAWQEG010001266">
    <property type="protein sequence ID" value="KAK3881013.1"/>
    <property type="molecule type" value="Genomic_DNA"/>
</dbReference>
<feature type="chain" id="PRO_5041963194" evidence="3">
    <location>
        <begin position="27"/>
        <end position="747"/>
    </location>
</feature>
<dbReference type="InterPro" id="IPR035976">
    <property type="entry name" value="Sushi/SCR/CCP_sf"/>
</dbReference>
<dbReference type="AlphaFoldDB" id="A0AAE1G051"/>
<dbReference type="SUPFAM" id="SSF57535">
    <property type="entry name" value="Complement control module/SCR domain"/>
    <property type="match status" value="1"/>
</dbReference>
<dbReference type="Pfam" id="PF02494">
    <property type="entry name" value="HYR"/>
    <property type="match status" value="2"/>
</dbReference>
<feature type="domain" description="MAM" evidence="4">
    <location>
        <begin position="215"/>
        <end position="376"/>
    </location>
</feature>
<reference evidence="6" key="1">
    <citation type="submission" date="2023-10" db="EMBL/GenBank/DDBJ databases">
        <title>Genome assemblies of two species of porcelain crab, Petrolisthes cinctipes and Petrolisthes manimaculis (Anomura: Porcellanidae).</title>
        <authorList>
            <person name="Angst P."/>
        </authorList>
    </citation>
    <scope>NUCLEOTIDE SEQUENCE</scope>
    <source>
        <strain evidence="6">PB745_01</strain>
        <tissue evidence="6">Gill</tissue>
    </source>
</reference>
<feature type="domain" description="HYR" evidence="5">
    <location>
        <begin position="539"/>
        <end position="619"/>
    </location>
</feature>
<dbReference type="Pfam" id="PF00084">
    <property type="entry name" value="Sushi"/>
    <property type="match status" value="1"/>
</dbReference>
<dbReference type="PROSITE" id="PS50060">
    <property type="entry name" value="MAM_2"/>
    <property type="match status" value="1"/>
</dbReference>
<dbReference type="InterPro" id="IPR000998">
    <property type="entry name" value="MAM_dom"/>
</dbReference>
<dbReference type="SUPFAM" id="SSF49899">
    <property type="entry name" value="Concanavalin A-like lectins/glucanases"/>
    <property type="match status" value="1"/>
</dbReference>
<evidence type="ECO:0000256" key="3">
    <source>
        <dbReference type="SAM" id="SignalP"/>
    </source>
</evidence>
<evidence type="ECO:0000256" key="1">
    <source>
        <dbReference type="ARBA" id="ARBA00022737"/>
    </source>
</evidence>
<dbReference type="PROSITE" id="PS50825">
    <property type="entry name" value="HYR"/>
    <property type="match status" value="2"/>
</dbReference>
<evidence type="ECO:0000313" key="6">
    <source>
        <dbReference type="EMBL" id="KAK3881013.1"/>
    </source>
</evidence>
<proteinExistence type="predicted"/>
<accession>A0AAE1G051</accession>
<organism evidence="6 7">
    <name type="scientific">Petrolisthes cinctipes</name>
    <name type="common">Flat porcelain crab</name>
    <dbReference type="NCBI Taxonomy" id="88211"/>
    <lineage>
        <taxon>Eukaryota</taxon>
        <taxon>Metazoa</taxon>
        <taxon>Ecdysozoa</taxon>
        <taxon>Arthropoda</taxon>
        <taxon>Crustacea</taxon>
        <taxon>Multicrustacea</taxon>
        <taxon>Malacostraca</taxon>
        <taxon>Eumalacostraca</taxon>
        <taxon>Eucarida</taxon>
        <taxon>Decapoda</taxon>
        <taxon>Pleocyemata</taxon>
        <taxon>Anomura</taxon>
        <taxon>Galatheoidea</taxon>
        <taxon>Porcellanidae</taxon>
        <taxon>Petrolisthes</taxon>
    </lineage>
</organism>
<dbReference type="Gene3D" id="2.60.120.200">
    <property type="match status" value="1"/>
</dbReference>
<protein>
    <submittedName>
        <fullName evidence="6">Uncharacterized protein</fullName>
    </submittedName>
</protein>
<dbReference type="InterPro" id="IPR043555">
    <property type="entry name" value="SRPX-like"/>
</dbReference>